<evidence type="ECO:0000313" key="3">
    <source>
        <dbReference type="EMBL" id="EEF60613.1"/>
    </source>
</evidence>
<protein>
    <submittedName>
        <fullName evidence="3">Autotransporter-associated beta strand repeat protein</fullName>
    </submittedName>
</protein>
<comment type="caution">
    <text evidence="3">The sequence shown here is derived from an EMBL/GenBank/DDBJ whole genome shotgun (WGS) entry which is preliminary data.</text>
</comment>
<dbReference type="SUPFAM" id="SSF51126">
    <property type="entry name" value="Pectin lyase-like"/>
    <property type="match status" value="1"/>
</dbReference>
<dbReference type="InterPro" id="IPR011050">
    <property type="entry name" value="Pectin_lyase_fold/virulence"/>
</dbReference>
<dbReference type="NCBIfam" id="TIGR02601">
    <property type="entry name" value="autotrns_rpt"/>
    <property type="match status" value="3"/>
</dbReference>
<proteinExistence type="predicted"/>
<keyword evidence="4" id="KW-1185">Reference proteome</keyword>
<dbReference type="InterPro" id="IPR013425">
    <property type="entry name" value="Autotrns_rpt"/>
</dbReference>
<dbReference type="EMBL" id="ABOX02000015">
    <property type="protein sequence ID" value="EEF60613.1"/>
    <property type="molecule type" value="Genomic_DNA"/>
</dbReference>
<dbReference type="Proteomes" id="UP000003688">
    <property type="component" value="Unassembled WGS sequence"/>
</dbReference>
<evidence type="ECO:0000256" key="1">
    <source>
        <dbReference type="ARBA" id="ARBA00022729"/>
    </source>
</evidence>
<keyword evidence="1 2" id="KW-0732">Signal</keyword>
<evidence type="ECO:0000256" key="2">
    <source>
        <dbReference type="SAM" id="SignalP"/>
    </source>
</evidence>
<feature type="signal peptide" evidence="2">
    <location>
        <begin position="1"/>
        <end position="33"/>
    </location>
</feature>
<evidence type="ECO:0000313" key="4">
    <source>
        <dbReference type="Proteomes" id="UP000003688"/>
    </source>
</evidence>
<accession>B9XHN5</accession>
<dbReference type="STRING" id="320771.Cflav_PD6203"/>
<feature type="chain" id="PRO_5002894809" evidence="2">
    <location>
        <begin position="34"/>
        <end position="1493"/>
    </location>
</feature>
<dbReference type="OrthoDB" id="199595at2"/>
<gene>
    <name evidence="3" type="ORF">Cflav_PD6203</name>
</gene>
<name>B9XHN5_PEDPL</name>
<organism evidence="3 4">
    <name type="scientific">Pedosphaera parvula (strain Ellin514)</name>
    <dbReference type="NCBI Taxonomy" id="320771"/>
    <lineage>
        <taxon>Bacteria</taxon>
        <taxon>Pseudomonadati</taxon>
        <taxon>Verrucomicrobiota</taxon>
        <taxon>Pedosphaerae</taxon>
        <taxon>Pedosphaerales</taxon>
        <taxon>Pedosphaeraceae</taxon>
        <taxon>Pedosphaera</taxon>
    </lineage>
</organism>
<dbReference type="Pfam" id="PF12951">
    <property type="entry name" value="PATR"/>
    <property type="match status" value="3"/>
</dbReference>
<reference evidence="3 4" key="1">
    <citation type="journal article" date="2011" name="J. Bacteriol.">
        <title>Genome sequence of 'Pedosphaera parvula' Ellin514, an aerobic Verrucomicrobial isolate from pasture soil.</title>
        <authorList>
            <person name="Kant R."/>
            <person name="van Passel M.W."/>
            <person name="Sangwan P."/>
            <person name="Palva A."/>
            <person name="Lucas S."/>
            <person name="Copeland A."/>
            <person name="Lapidus A."/>
            <person name="Glavina Del Rio T."/>
            <person name="Dalin E."/>
            <person name="Tice H."/>
            <person name="Bruce D."/>
            <person name="Goodwin L."/>
            <person name="Pitluck S."/>
            <person name="Chertkov O."/>
            <person name="Larimer F.W."/>
            <person name="Land M.L."/>
            <person name="Hauser L."/>
            <person name="Brettin T.S."/>
            <person name="Detter J.C."/>
            <person name="Han S."/>
            <person name="de Vos W.M."/>
            <person name="Janssen P.H."/>
            <person name="Smidt H."/>
        </authorList>
    </citation>
    <scope>NUCLEOTIDE SEQUENCE [LARGE SCALE GENOMIC DNA]</scope>
    <source>
        <strain evidence="3 4">Ellin514</strain>
    </source>
</reference>
<dbReference type="RefSeq" id="WP_007415329.1">
    <property type="nucleotide sequence ID" value="NZ_ABOX02000015.1"/>
</dbReference>
<sequence precursor="true">MKTIINPQLGRFLRFSTLTLATLAVSPTTVTQAADFFWSGNTGTYNNAANWGGAIPGASDNANNDNGATNVVQINLGDPDWTISDLSPGSTDSTSGAFQQNAQTVTANGWFHLGAGPNSTGFYTLNGGTLNVLNGRLFLGEGPGSTSYLTINGGVLNKAGDVFVIADGGWNGSGARVGTVTQNGGTVNSSSEIWIGQVAPGVGFYNLHAGGTINSTNWFVIGRSGGEGTMNMDGGSMLQVSGGQPAFIVADGGTATLNHSGGTITTTAGEFWIGNGGSGVGTNNVSGTAVLNVNNWLAIGRGGTGVLNLSGGSITKTGNGNIVVPGSGLGIINQTNGSFTSTSGEVWLPENGTGIWNMEGGTASIGVLRICNNGGSAGTLNLDGGSFSAAEVTTGNTGGYSTLSLNGGVLIPTWSNPSFLHDLSQVYVGAGGAIFNTAGFDIIVPQALMDNGGGLTKNGAGTLTLTAGNSYSGATIVNGGKLVTTTASSTGGGYTLANNAGLGVVLQYGNAQLNVASLTMSGPTASSLDFTLSNFGNPSAAPINVYGALAVNGTVTLNIADDLPQVGQFPLIQYSSRTGSGNFVLGSLPVGIQAHIATNTSSIDLVITSAGTPRWDGTLAGGVWDIDTTLNWIDQGTLAPTTYRQGNPVMFNDAAAGTTTVTLNTTVNPGKVTFANSGLAYTLTGTGKISGNTGLIKDGTGTLTIANTGGNNYIGSTVISNGVLSVTNLANGGSPSAIGASSASPANLLLANGMLSYAGPSTSINRGYTISGIAGGIDTENNLTLSGIAMANPGSAFIKAGPAQLTYATVGSNALSGSSSPGYLVQNGTVFFDGSNGGQTNTIQGALGVVGLPGIDAAVVLTNSTLIVNGAIELGNTNSATGTLTIKNGAVLSEQGSPMALGDGGGAPSTGLVNQTGGTLESAGELWLGQGVSGIGAYNLSGGVINLHNWLAIGRRGGNGTFTMTGGTFNKNANGNFIIGTGGAGSYGLLQQSGGTINSQNEYWLAENSGTEATNNISGSAVLNLSNWMSIGRGGHGVINFSGGTINKTGGGNFIVGDGGNGYFNQTGGTLTSANDLWIGQSGSGTGQYDLSAGSVTINGWLAVGREGGTGTLNISGGSMTKGGSGGNISIAHGGGTGTINQTGGAFASTVGETWIGEDSNTGTWNLSGGTATFGMVHLAQNASASGVVNLNGGTFTATELTTGNTGATSTLNLNGGTLAAGANNTNFLHDITAANVLAGGAVIDSGTSVIGVSQALLDGGANGGLTKKGTGTLRLNGVNTYTGQTLVTAGALGGSGTIAGPVNVASGATLAPGAPIGTLTINNALTLSAGSSTLMEISLDGGVTTQDQVAGLSAVTYAGSLVVTNAGTNAFVSGSVFKLFNSSTAGSGNFTSVTILPVGTGTFNPATGELTVTSSAPPVVNPIKVSGGNLIFTGTGGTPGGSYTWLTSINVAAPLSTWTTNTVGVFSGTGTFSNAIPIVTSEATRFFQLKTP</sequence>